<evidence type="ECO:0000313" key="3">
    <source>
        <dbReference type="EMBL" id="NYD25206.1"/>
    </source>
</evidence>
<evidence type="ECO:0000259" key="2">
    <source>
        <dbReference type="Pfam" id="PF00534"/>
    </source>
</evidence>
<dbReference type="InterPro" id="IPR001296">
    <property type="entry name" value="Glyco_trans_1"/>
</dbReference>
<feature type="domain" description="Glycosyl transferase family 1" evidence="2">
    <location>
        <begin position="50"/>
        <end position="183"/>
    </location>
</feature>
<evidence type="ECO:0000256" key="1">
    <source>
        <dbReference type="ARBA" id="ARBA00022679"/>
    </source>
</evidence>
<proteinExistence type="predicted"/>
<gene>
    <name evidence="3" type="ORF">BJ960_000009</name>
</gene>
<name>A0A852R7J3_9MICO</name>
<dbReference type="EMBL" id="JACCBD010000001">
    <property type="protein sequence ID" value="NYD25206.1"/>
    <property type="molecule type" value="Genomic_DNA"/>
</dbReference>
<keyword evidence="1 3" id="KW-0808">Transferase</keyword>
<dbReference type="SUPFAM" id="SSF53756">
    <property type="entry name" value="UDP-Glycosyltransferase/glycogen phosphorylase"/>
    <property type="match status" value="1"/>
</dbReference>
<dbReference type="GO" id="GO:0016757">
    <property type="term" value="F:glycosyltransferase activity"/>
    <property type="evidence" value="ECO:0007669"/>
    <property type="project" value="InterPro"/>
</dbReference>
<keyword evidence="4" id="KW-1185">Reference proteome</keyword>
<dbReference type="PANTHER" id="PTHR12526:SF584">
    <property type="entry name" value="GLYCOSYLTRANSFERASE"/>
    <property type="match status" value="1"/>
</dbReference>
<evidence type="ECO:0000313" key="4">
    <source>
        <dbReference type="Proteomes" id="UP000586095"/>
    </source>
</evidence>
<sequence>MRNRIRRVWDTDATVIYPPVDISRLSRRGDWRDALSATEAATFQALPGTYILGASRFVPYKALDRVIDAGAAAGVPVVLAGSGPDETRLRAYAAESSTPVIFVSRPSDEMVAALMQHALVYVFPAVEDFGIMPVEAMALGTPVVVNAVGGASESMLEDVTGVSVHDFSHESLASAVTAASRLSGLACRERAREFSTNRFTSEIRDWMSLSLQPA</sequence>
<comment type="caution">
    <text evidence="3">The sequence shown here is derived from an EMBL/GenBank/DDBJ whole genome shotgun (WGS) entry which is preliminary data.</text>
</comment>
<dbReference type="Proteomes" id="UP000586095">
    <property type="component" value="Unassembled WGS sequence"/>
</dbReference>
<accession>A0A852R7J3</accession>
<dbReference type="PANTHER" id="PTHR12526">
    <property type="entry name" value="GLYCOSYLTRANSFERASE"/>
    <property type="match status" value="1"/>
</dbReference>
<protein>
    <submittedName>
        <fullName evidence="3">Glycosyltransferase involved in cell wall biosynthesis</fullName>
    </submittedName>
</protein>
<dbReference type="AlphaFoldDB" id="A0A852R7J3"/>
<organism evidence="3 4">
    <name type="scientific">Leucobacter aridicollis</name>
    <dbReference type="NCBI Taxonomy" id="283878"/>
    <lineage>
        <taxon>Bacteria</taxon>
        <taxon>Bacillati</taxon>
        <taxon>Actinomycetota</taxon>
        <taxon>Actinomycetes</taxon>
        <taxon>Micrococcales</taxon>
        <taxon>Microbacteriaceae</taxon>
        <taxon>Leucobacter</taxon>
    </lineage>
</organism>
<dbReference type="Pfam" id="PF00534">
    <property type="entry name" value="Glycos_transf_1"/>
    <property type="match status" value="1"/>
</dbReference>
<dbReference type="Gene3D" id="3.40.50.2000">
    <property type="entry name" value="Glycogen Phosphorylase B"/>
    <property type="match status" value="2"/>
</dbReference>
<reference evidence="3 4" key="1">
    <citation type="submission" date="2020-07" db="EMBL/GenBank/DDBJ databases">
        <title>Sequencing the genomes of 1000 actinobacteria strains.</title>
        <authorList>
            <person name="Klenk H.-P."/>
        </authorList>
    </citation>
    <scope>NUCLEOTIDE SEQUENCE [LARGE SCALE GENOMIC DNA]</scope>
    <source>
        <strain evidence="3 4">DSM 17380</strain>
    </source>
</reference>